<feature type="region of interest" description="Disordered" evidence="1">
    <location>
        <begin position="19"/>
        <end position="99"/>
    </location>
</feature>
<proteinExistence type="predicted"/>
<evidence type="ECO:0000313" key="3">
    <source>
        <dbReference type="Proteomes" id="UP001397290"/>
    </source>
</evidence>
<organism evidence="2 3">
    <name type="scientific">Beauveria asiatica</name>
    <dbReference type="NCBI Taxonomy" id="1069075"/>
    <lineage>
        <taxon>Eukaryota</taxon>
        <taxon>Fungi</taxon>
        <taxon>Dikarya</taxon>
        <taxon>Ascomycota</taxon>
        <taxon>Pezizomycotina</taxon>
        <taxon>Sordariomycetes</taxon>
        <taxon>Hypocreomycetidae</taxon>
        <taxon>Hypocreales</taxon>
        <taxon>Cordycipitaceae</taxon>
        <taxon>Beauveria</taxon>
    </lineage>
</organism>
<accession>A0AAW0RS88</accession>
<evidence type="ECO:0000313" key="2">
    <source>
        <dbReference type="EMBL" id="KAK8144900.1"/>
    </source>
</evidence>
<reference evidence="2 3" key="1">
    <citation type="submission" date="2020-02" db="EMBL/GenBank/DDBJ databases">
        <title>Comparative genomics of the hypocrealean fungal genus Beauvera.</title>
        <authorList>
            <person name="Showalter D.N."/>
            <person name="Bushley K.E."/>
            <person name="Rehner S.A."/>
        </authorList>
    </citation>
    <scope>NUCLEOTIDE SEQUENCE [LARGE SCALE GENOMIC DNA]</scope>
    <source>
        <strain evidence="2 3">ARSEF4384</strain>
    </source>
</reference>
<feature type="compositionally biased region" description="Low complexity" evidence="1">
    <location>
        <begin position="66"/>
        <end position="87"/>
    </location>
</feature>
<name>A0AAW0RS88_9HYPO</name>
<keyword evidence="3" id="KW-1185">Reference proteome</keyword>
<protein>
    <submittedName>
        <fullName evidence="2">Uncharacterized protein</fullName>
    </submittedName>
</protein>
<evidence type="ECO:0000256" key="1">
    <source>
        <dbReference type="SAM" id="MobiDB-lite"/>
    </source>
</evidence>
<gene>
    <name evidence="2" type="ORF">G3M48_005155</name>
</gene>
<comment type="caution">
    <text evidence="2">The sequence shown here is derived from an EMBL/GenBank/DDBJ whole genome shotgun (WGS) entry which is preliminary data.</text>
</comment>
<dbReference type="Proteomes" id="UP001397290">
    <property type="component" value="Unassembled WGS sequence"/>
</dbReference>
<dbReference type="EMBL" id="JAAHCF010000339">
    <property type="protein sequence ID" value="KAK8144900.1"/>
    <property type="molecule type" value="Genomic_DNA"/>
</dbReference>
<sequence>MNMMARSFTSTLSARLWTPSDASRGAGHYHKTIDSRANIRRARNNPEPLVTAASGHELSHWESSKAASRASPAPGSSVSRRGGSRASGRGGAGGGAVSARERRQLAAIRELVNSSMAALEARIEERLVYPVGS</sequence>
<dbReference type="AlphaFoldDB" id="A0AAW0RS88"/>